<sequence>MEGFSSSFNYPTLSLNNLTKKTLFKTHKTHLQSSPISPFYTINSPLLNPKNPRIIARFNRPTKRRNSLRKKLTGDSNNSQVNPKNPNLIDPIHPFVDNQAHELNVDGVNLEINGGKVGNFENGSKKLGDSVLWSKFENWVDLYKKDIDFWGIGSNPIFIVFQDSSNGKVDKVFVDENEILRRNGVDPLYFKDVCELEEFNEVNSKISHARFLAKELESGKNVINGNSSVAKFVVSSEGLGFISRIRSISVPKNVVIKVSKIGIAVVCGVFFVWTVKTLLGFGGKEAELTSFEKEMLRRKMKARLEKEKKENAEKGSVEIVDDVSESADFVTKRPQFDKEVVLDGIRKAKGLSSDLAVVDIGGSSTKTDFRIKEIQKMARRAREIEKGECSASEGNDVGKENLIELKNKSSEVVDSVEFDDLEKQSSSAPPAMDKYVVEEHVEGRIINGISKTKFAESDETSKGDCRFPNDGSSEGIENVEFRRDSSETTTIDKKSRIRDEIDRRDSSDTPDLTVRDLSDVSSRKMNPSMKKPVRRMPKIIRSVKEAREYLSLKNDKKAEVGDVSVVASPADAGTVSYVSQRLGKDDKVIESSDVAVNVAGYESVEDVKIDINIESSDAAVNIAEYESVEDMKTDINMLNKEVQMDIMPLSNIGMDKDFSVDIERISERARDVDEMLEHSNGEAATNDASLCVNDGLSSSSWLDKVVDVAPKPTNSSEKSDHVPDKVSSYDVSDLNVLDTYDGSAYSVNLLERSDPSNVKGLNGTLKPTTSTDMPFEDGPAENVFVGTDDETNFNKNSLENKLPSDDTYLGSDSNRGNTEGKLVADKESWLEKNFHEMDPIIDKIRSGFRDSYMVAREKVKQDVGTTLDFKDLTSLNNDMELEWMKDDKLREIVFKVRDNELAGRDPFHSMDLDDKTAFFKGLESIVEKENQNLANLHLWLHSNIENLDYGADGISIYDPPAKFVPRWKGPPIDEIPDFLTNNGDHQKGSYLQKCNQSTEHNDSATSQETSITKPIPEKKVAKFPKTVIEGSDGSIKPGKKSGKEYWQHTKKWSHGFLESYNAESDPEVKATMKDIGKDLDRWITEKEIKEAADLMEKIPERGKAFIEKKMKKLKREMELFGPQAVVSKYHEYADDKEEDYLWWLDVPHVLCIEMYTFEGEDQEIGFYTLEMAEDLELDPKPQHLIAFQDPGDCKNFCYIIQSHLEMLGKGKAFIVPQHPKDVFQQAKANGFGVTVIRKGEVKLNIDQPLEEVEELISEIGTKVYHDKIMKERSVDISSLMKGVFGFNKPIKRRRRKQARKRRNKP</sequence>
<dbReference type="Proteomes" id="UP001443914">
    <property type="component" value="Unassembled WGS sequence"/>
</dbReference>
<protein>
    <recommendedName>
        <fullName evidence="4">Embryo defective 1703</fullName>
    </recommendedName>
</protein>
<reference evidence="2 3" key="1">
    <citation type="submission" date="2024-03" db="EMBL/GenBank/DDBJ databases">
        <title>WGS assembly of Saponaria officinalis var. Norfolk2.</title>
        <authorList>
            <person name="Jenkins J."/>
            <person name="Shu S."/>
            <person name="Grimwood J."/>
            <person name="Barry K."/>
            <person name="Goodstein D."/>
            <person name="Schmutz J."/>
            <person name="Leebens-Mack J."/>
            <person name="Osbourn A."/>
        </authorList>
    </citation>
    <scope>NUCLEOTIDE SEQUENCE [LARGE SCALE GENOMIC DNA]</scope>
    <source>
        <strain evidence="3">cv. Norfolk2</strain>
        <strain evidence="2">JIC</strain>
        <tissue evidence="2">Leaf</tissue>
    </source>
</reference>
<keyword evidence="3" id="KW-1185">Reference proteome</keyword>
<dbReference type="EMBL" id="JBDFQZ010000002">
    <property type="protein sequence ID" value="KAK9749525.1"/>
    <property type="molecule type" value="Genomic_DNA"/>
</dbReference>
<feature type="region of interest" description="Disordered" evidence="1">
    <location>
        <begin position="790"/>
        <end position="819"/>
    </location>
</feature>
<evidence type="ECO:0008006" key="4">
    <source>
        <dbReference type="Google" id="ProtNLM"/>
    </source>
</evidence>
<feature type="region of interest" description="Disordered" evidence="1">
    <location>
        <begin position="453"/>
        <end position="532"/>
    </location>
</feature>
<proteinExistence type="predicted"/>
<dbReference type="EMBL" id="JBDFQZ010000002">
    <property type="protein sequence ID" value="KAK9749524.1"/>
    <property type="molecule type" value="Genomic_DNA"/>
</dbReference>
<evidence type="ECO:0000313" key="2">
    <source>
        <dbReference type="EMBL" id="KAK9749524.1"/>
    </source>
</evidence>
<comment type="caution">
    <text evidence="2">The sequence shown here is derived from an EMBL/GenBank/DDBJ whole genome shotgun (WGS) entry which is preliminary data.</text>
</comment>
<feature type="compositionally biased region" description="Polar residues" evidence="1">
    <location>
        <begin position="74"/>
        <end position="85"/>
    </location>
</feature>
<dbReference type="PANTHER" id="PTHR34962">
    <property type="entry name" value="EMBRYO DEFECTIVE 1703-RELATED"/>
    <property type="match status" value="1"/>
</dbReference>
<evidence type="ECO:0000256" key="1">
    <source>
        <dbReference type="SAM" id="MobiDB-lite"/>
    </source>
</evidence>
<organism evidence="2 3">
    <name type="scientific">Saponaria officinalis</name>
    <name type="common">Common soapwort</name>
    <name type="synonym">Lychnis saponaria</name>
    <dbReference type="NCBI Taxonomy" id="3572"/>
    <lineage>
        <taxon>Eukaryota</taxon>
        <taxon>Viridiplantae</taxon>
        <taxon>Streptophyta</taxon>
        <taxon>Embryophyta</taxon>
        <taxon>Tracheophyta</taxon>
        <taxon>Spermatophyta</taxon>
        <taxon>Magnoliopsida</taxon>
        <taxon>eudicotyledons</taxon>
        <taxon>Gunneridae</taxon>
        <taxon>Pentapetalae</taxon>
        <taxon>Caryophyllales</taxon>
        <taxon>Caryophyllaceae</taxon>
        <taxon>Caryophylleae</taxon>
        <taxon>Saponaria</taxon>
    </lineage>
</organism>
<feature type="compositionally biased region" description="Basic and acidic residues" evidence="1">
    <location>
        <begin position="453"/>
        <end position="467"/>
    </location>
</feature>
<name>A0AAW1ML98_SAPOF</name>
<feature type="compositionally biased region" description="Polar residues" evidence="1">
    <location>
        <begin position="996"/>
        <end position="1012"/>
    </location>
</feature>
<gene>
    <name evidence="2" type="ORF">RND81_02G131600</name>
</gene>
<evidence type="ECO:0000313" key="3">
    <source>
        <dbReference type="Proteomes" id="UP001443914"/>
    </source>
</evidence>
<dbReference type="EMBL" id="JBDFQZ010000002">
    <property type="protein sequence ID" value="KAK9749523.1"/>
    <property type="molecule type" value="Genomic_DNA"/>
</dbReference>
<feature type="region of interest" description="Disordered" evidence="1">
    <location>
        <begin position="65"/>
        <end position="86"/>
    </location>
</feature>
<feature type="region of interest" description="Disordered" evidence="1">
    <location>
        <begin position="758"/>
        <end position="777"/>
    </location>
</feature>
<feature type="region of interest" description="Disordered" evidence="1">
    <location>
        <begin position="996"/>
        <end position="1016"/>
    </location>
</feature>
<dbReference type="PANTHER" id="PTHR34962:SF1">
    <property type="entry name" value="EMBRYO DEFECTIVE 1703-RELATED"/>
    <property type="match status" value="1"/>
</dbReference>
<feature type="compositionally biased region" description="Basic and acidic residues" evidence="1">
    <location>
        <begin position="479"/>
        <end position="522"/>
    </location>
</feature>
<accession>A0AAW1ML98</accession>